<comment type="caution">
    <text evidence="2">The sequence shown here is derived from an EMBL/GenBank/DDBJ whole genome shotgun (WGS) entry which is preliminary data.</text>
</comment>
<keyword evidence="3" id="KW-1185">Reference proteome</keyword>
<protein>
    <submittedName>
        <fullName evidence="2">DUF2630 family protein</fullName>
    </submittedName>
</protein>
<dbReference type="InterPro" id="IPR020311">
    <property type="entry name" value="Uncharacterised_Rv0898c"/>
</dbReference>
<dbReference type="OrthoDB" id="7376174at2"/>
<accession>A0A3A4BN94</accession>
<proteinExistence type="predicted"/>
<dbReference type="AlphaFoldDB" id="A0A3A4BN94"/>
<evidence type="ECO:0000313" key="3">
    <source>
        <dbReference type="Proteomes" id="UP000265768"/>
    </source>
</evidence>
<feature type="region of interest" description="Disordered" evidence="1">
    <location>
        <begin position="56"/>
        <end position="81"/>
    </location>
</feature>
<evidence type="ECO:0000256" key="1">
    <source>
        <dbReference type="SAM" id="MobiDB-lite"/>
    </source>
</evidence>
<dbReference type="EMBL" id="QZEY01000004">
    <property type="protein sequence ID" value="RJL32534.1"/>
    <property type="molecule type" value="Genomic_DNA"/>
</dbReference>
<dbReference type="Pfam" id="PF10944">
    <property type="entry name" value="DUF2630"/>
    <property type="match status" value="1"/>
</dbReference>
<gene>
    <name evidence="2" type="ORF">D5H75_13500</name>
</gene>
<name>A0A3A4BN94_9ACTN</name>
<organism evidence="2 3">
    <name type="scientific">Bailinhaonella thermotolerans</name>
    <dbReference type="NCBI Taxonomy" id="1070861"/>
    <lineage>
        <taxon>Bacteria</taxon>
        <taxon>Bacillati</taxon>
        <taxon>Actinomycetota</taxon>
        <taxon>Actinomycetes</taxon>
        <taxon>Streptosporangiales</taxon>
        <taxon>Streptosporangiaceae</taxon>
        <taxon>Bailinhaonella</taxon>
    </lineage>
</organism>
<sequence length="81" mass="9401">MKDEEILAQIRELVDEEHALRERRARGELSGPEEKARVTQLEMALDQAWDLLRRRRARQNAGEDPDDATARSVGEVENYLQ</sequence>
<dbReference type="Proteomes" id="UP000265768">
    <property type="component" value="Unassembled WGS sequence"/>
</dbReference>
<dbReference type="RefSeq" id="WP_119926783.1">
    <property type="nucleotide sequence ID" value="NZ_QZEY01000004.1"/>
</dbReference>
<evidence type="ECO:0000313" key="2">
    <source>
        <dbReference type="EMBL" id="RJL32534.1"/>
    </source>
</evidence>
<reference evidence="2 3" key="1">
    <citation type="submission" date="2018-09" db="EMBL/GenBank/DDBJ databases">
        <title>YIM 75507 draft genome.</title>
        <authorList>
            <person name="Tang S."/>
            <person name="Feng Y."/>
        </authorList>
    </citation>
    <scope>NUCLEOTIDE SEQUENCE [LARGE SCALE GENOMIC DNA]</scope>
    <source>
        <strain evidence="2 3">YIM 75507</strain>
    </source>
</reference>